<dbReference type="PROSITE" id="PS51257">
    <property type="entry name" value="PROKAR_LIPOPROTEIN"/>
    <property type="match status" value="1"/>
</dbReference>
<name>A0ABM9A8R7_9VIBR</name>
<comment type="caution">
    <text evidence="1">The sequence shown here is derived from an EMBL/GenBank/DDBJ whole genome shotgun (WGS) entry which is preliminary data.</text>
</comment>
<sequence length="341" mass="37194">MKASLLCPPLLTLTLLQGCSIVQHNSASTGEHATLANPASIQPQPYTIRGQVVLGQEVRSLTPCGGSQQFWVQLPDAKLKLAQSFEKTPYEPMYTELVGHLAPPDSIGYSAGYAAKFVVDNINYLTSFKYSLCGNSPTPTRAFGSEPNWSISFAPNSANIKIDGQPEHSYKVFASSVSSSKRVYQLEQGQLELTRKACTNEAGGFLSGWVASLTLNNKTYKGCGILGNTDSTLNWVGQYAASSTKTSQFDVKLSLNSDHSAKTVYSYRDGKSDIVEQGFWQQLNDTQVQVLMTKHQQQHLISQRIFTLDGNQLTATSEKVGNVLYPIADGGLVLYRTSSVK</sequence>
<dbReference type="Proteomes" id="UP000838748">
    <property type="component" value="Unassembled WGS sequence"/>
</dbReference>
<dbReference type="RefSeq" id="WP_237363624.1">
    <property type="nucleotide sequence ID" value="NZ_CAKLDM010000003.1"/>
</dbReference>
<accession>A0ABM9A8R7</accession>
<reference evidence="1" key="1">
    <citation type="submission" date="2021-11" db="EMBL/GenBank/DDBJ databases">
        <authorList>
            <person name="Rodrigo-Torres L."/>
            <person name="Arahal R. D."/>
            <person name="Lucena T."/>
        </authorList>
    </citation>
    <scope>NUCLEOTIDE SEQUENCE</scope>
    <source>
        <strain evidence="1">CECT 7928</strain>
    </source>
</reference>
<protein>
    <recommendedName>
        <fullName evidence="3">Lipoprotein</fullName>
    </recommendedName>
</protein>
<gene>
    <name evidence="1" type="ORF">VMF7928_04135</name>
</gene>
<evidence type="ECO:0008006" key="3">
    <source>
        <dbReference type="Google" id="ProtNLM"/>
    </source>
</evidence>
<dbReference type="EMBL" id="CAKLDM010000003">
    <property type="protein sequence ID" value="CAH0542645.1"/>
    <property type="molecule type" value="Genomic_DNA"/>
</dbReference>
<keyword evidence="2" id="KW-1185">Reference proteome</keyword>
<organism evidence="1 2">
    <name type="scientific">Vibrio marisflavi CECT 7928</name>
    <dbReference type="NCBI Taxonomy" id="634439"/>
    <lineage>
        <taxon>Bacteria</taxon>
        <taxon>Pseudomonadati</taxon>
        <taxon>Pseudomonadota</taxon>
        <taxon>Gammaproteobacteria</taxon>
        <taxon>Vibrionales</taxon>
        <taxon>Vibrionaceae</taxon>
        <taxon>Vibrio</taxon>
    </lineage>
</organism>
<evidence type="ECO:0000313" key="2">
    <source>
        <dbReference type="Proteomes" id="UP000838748"/>
    </source>
</evidence>
<proteinExistence type="predicted"/>
<evidence type="ECO:0000313" key="1">
    <source>
        <dbReference type="EMBL" id="CAH0542645.1"/>
    </source>
</evidence>